<organism evidence="2 3">
    <name type="scientific">Cryptolaemus montrouzieri</name>
    <dbReference type="NCBI Taxonomy" id="559131"/>
    <lineage>
        <taxon>Eukaryota</taxon>
        <taxon>Metazoa</taxon>
        <taxon>Ecdysozoa</taxon>
        <taxon>Arthropoda</taxon>
        <taxon>Hexapoda</taxon>
        <taxon>Insecta</taxon>
        <taxon>Pterygota</taxon>
        <taxon>Neoptera</taxon>
        <taxon>Endopterygota</taxon>
        <taxon>Coleoptera</taxon>
        <taxon>Polyphaga</taxon>
        <taxon>Cucujiformia</taxon>
        <taxon>Coccinelloidea</taxon>
        <taxon>Coccinellidae</taxon>
        <taxon>Scymninae</taxon>
        <taxon>Scymnini</taxon>
        <taxon>Cryptolaemus</taxon>
    </lineage>
</organism>
<evidence type="ECO:0000256" key="1">
    <source>
        <dbReference type="SAM" id="MobiDB-lite"/>
    </source>
</evidence>
<proteinExistence type="predicted"/>
<dbReference type="Proteomes" id="UP001516400">
    <property type="component" value="Unassembled WGS sequence"/>
</dbReference>
<evidence type="ECO:0000313" key="2">
    <source>
        <dbReference type="EMBL" id="KAL3265810.1"/>
    </source>
</evidence>
<dbReference type="EMBL" id="JABFTP020000001">
    <property type="protein sequence ID" value="KAL3265810.1"/>
    <property type="molecule type" value="Genomic_DNA"/>
</dbReference>
<gene>
    <name evidence="2" type="ORF">HHI36_010008</name>
</gene>
<protein>
    <submittedName>
        <fullName evidence="2">Uncharacterized protein</fullName>
    </submittedName>
</protein>
<accession>A0ABD2MHL1</accession>
<keyword evidence="3" id="KW-1185">Reference proteome</keyword>
<name>A0ABD2MHL1_9CUCU</name>
<comment type="caution">
    <text evidence="2">The sequence shown here is derived from an EMBL/GenBank/DDBJ whole genome shotgun (WGS) entry which is preliminary data.</text>
</comment>
<reference evidence="2 3" key="1">
    <citation type="journal article" date="2021" name="BMC Biol.">
        <title>Horizontally acquired antibacterial genes associated with adaptive radiation of ladybird beetles.</title>
        <authorList>
            <person name="Li H.S."/>
            <person name="Tang X.F."/>
            <person name="Huang Y.H."/>
            <person name="Xu Z.Y."/>
            <person name="Chen M.L."/>
            <person name="Du X.Y."/>
            <person name="Qiu B.Y."/>
            <person name="Chen P.T."/>
            <person name="Zhang W."/>
            <person name="Slipinski A."/>
            <person name="Escalona H.E."/>
            <person name="Waterhouse R.M."/>
            <person name="Zwick A."/>
            <person name="Pang H."/>
        </authorList>
    </citation>
    <scope>NUCLEOTIDE SEQUENCE [LARGE SCALE GENOMIC DNA]</scope>
    <source>
        <strain evidence="2">SYSU2018</strain>
    </source>
</reference>
<feature type="region of interest" description="Disordered" evidence="1">
    <location>
        <begin position="71"/>
        <end position="91"/>
    </location>
</feature>
<feature type="region of interest" description="Disordered" evidence="1">
    <location>
        <begin position="1"/>
        <end position="55"/>
    </location>
</feature>
<feature type="compositionally biased region" description="Polar residues" evidence="1">
    <location>
        <begin position="23"/>
        <end position="55"/>
    </location>
</feature>
<sequence>MKKYLSSEPLSVEKKRRKKQVSCVVTGNLSPTMSSTPQFTSKPPDLQSLSTESSTKSQEILLSQLIEAQPSISQDESYAQRAPTGKDNSVEPDVIDNNIVTEQVIISIHNIAGNNDNEVVCIFCNKKKKKVRSRMLPLHSADIHKLKASINSKIEGHEEYKNF</sequence>
<evidence type="ECO:0000313" key="3">
    <source>
        <dbReference type="Proteomes" id="UP001516400"/>
    </source>
</evidence>
<dbReference type="AlphaFoldDB" id="A0ABD2MHL1"/>